<evidence type="ECO:0000313" key="2">
    <source>
        <dbReference type="Proteomes" id="UP000011115"/>
    </source>
</evidence>
<name>M1DJR4_SOLTU</name>
<organism evidence="1 2">
    <name type="scientific">Solanum tuberosum</name>
    <name type="common">Potato</name>
    <dbReference type="NCBI Taxonomy" id="4113"/>
    <lineage>
        <taxon>Eukaryota</taxon>
        <taxon>Viridiplantae</taxon>
        <taxon>Streptophyta</taxon>
        <taxon>Embryophyta</taxon>
        <taxon>Tracheophyta</taxon>
        <taxon>Spermatophyta</taxon>
        <taxon>Magnoliopsida</taxon>
        <taxon>eudicotyledons</taxon>
        <taxon>Gunneridae</taxon>
        <taxon>Pentapetalae</taxon>
        <taxon>asterids</taxon>
        <taxon>lamiids</taxon>
        <taxon>Solanales</taxon>
        <taxon>Solanaceae</taxon>
        <taxon>Solanoideae</taxon>
        <taxon>Solaneae</taxon>
        <taxon>Solanum</taxon>
    </lineage>
</organism>
<dbReference type="HOGENOM" id="CLU_029307_11_1_1"/>
<dbReference type="PaxDb" id="4113-PGSC0003DMT400090143"/>
<dbReference type="EnsemblPlants" id="PGSC0003DMT400090143">
    <property type="protein sequence ID" value="PGSC0003DMT400090143"/>
    <property type="gene ID" value="PGSC0003DMG400039714"/>
</dbReference>
<dbReference type="Gramene" id="PGSC0003DMT400090143">
    <property type="protein sequence ID" value="PGSC0003DMT400090143"/>
    <property type="gene ID" value="PGSC0003DMG400039714"/>
</dbReference>
<dbReference type="AlphaFoldDB" id="M1DJR4"/>
<proteinExistence type="predicted"/>
<protein>
    <recommendedName>
        <fullName evidence="3">Polyprotein protein</fullName>
    </recommendedName>
</protein>
<sequence length="110" mass="11841">MFFGTVEIPDMPADTNMPTTTTRDEVRVEEVVAEESETETDEEQLGIDEESFYEGFTEIEEAMVDSTVQISLADTTMAGSSVAATRSTDAQDSSVPLGIDALTNGATVYT</sequence>
<evidence type="ECO:0008006" key="3">
    <source>
        <dbReference type="Google" id="ProtNLM"/>
    </source>
</evidence>
<dbReference type="Proteomes" id="UP000011115">
    <property type="component" value="Unassembled WGS sequence"/>
</dbReference>
<accession>M1DJR4</accession>
<reference evidence="2" key="1">
    <citation type="journal article" date="2011" name="Nature">
        <title>Genome sequence and analysis of the tuber crop potato.</title>
        <authorList>
            <consortium name="The Potato Genome Sequencing Consortium"/>
        </authorList>
    </citation>
    <scope>NUCLEOTIDE SEQUENCE [LARGE SCALE GENOMIC DNA]</scope>
    <source>
        <strain evidence="2">cv. DM1-3 516 R44</strain>
    </source>
</reference>
<keyword evidence="2" id="KW-1185">Reference proteome</keyword>
<dbReference type="InParanoid" id="M1DJR4"/>
<evidence type="ECO:0000313" key="1">
    <source>
        <dbReference type="EnsemblPlants" id="PGSC0003DMT400090143"/>
    </source>
</evidence>
<reference evidence="1" key="2">
    <citation type="submission" date="2015-06" db="UniProtKB">
        <authorList>
            <consortium name="EnsemblPlants"/>
        </authorList>
    </citation>
    <scope>IDENTIFICATION</scope>
    <source>
        <strain evidence="1">DM1-3 516 R44</strain>
    </source>
</reference>